<dbReference type="RefSeq" id="WP_123871758.1">
    <property type="nucleotide sequence ID" value="NZ_CP033932.1"/>
</dbReference>
<protein>
    <recommendedName>
        <fullName evidence="3">ATP-binding protein</fullName>
    </recommendedName>
</protein>
<keyword evidence="2" id="KW-1185">Reference proteome</keyword>
<evidence type="ECO:0008006" key="3">
    <source>
        <dbReference type="Google" id="ProtNLM"/>
    </source>
</evidence>
<dbReference type="KEGG" id="cben:EG339_20810"/>
<organism evidence="1 2">
    <name type="scientific">Chryseobacterium bernardetii</name>
    <dbReference type="NCBI Taxonomy" id="1241978"/>
    <lineage>
        <taxon>Bacteria</taxon>
        <taxon>Pseudomonadati</taxon>
        <taxon>Bacteroidota</taxon>
        <taxon>Flavobacteriia</taxon>
        <taxon>Flavobacteriales</taxon>
        <taxon>Weeksellaceae</taxon>
        <taxon>Chryseobacterium group</taxon>
        <taxon>Chryseobacterium</taxon>
    </lineage>
</organism>
<reference evidence="2" key="1">
    <citation type="submission" date="2018-11" db="EMBL/GenBank/DDBJ databases">
        <title>Proposal to divide the Flavobacteriaceae and reorganize its genera based on Amino Acid Identity values calculated from whole genome sequences.</title>
        <authorList>
            <person name="Nicholson A.C."/>
            <person name="Gulvik C.A."/>
            <person name="Whitney A.M."/>
            <person name="Humrighouse B.W."/>
            <person name="Bell M."/>
            <person name="Holmes B."/>
            <person name="Steigerwalt A.G."/>
            <person name="Villarma A."/>
            <person name="Sheth M."/>
            <person name="Batra D."/>
            <person name="Pryor J."/>
            <person name="Bernardet J.-F."/>
            <person name="Hugo C."/>
            <person name="Kampfer P."/>
            <person name="Newman J."/>
            <person name="McQuiston J.R."/>
        </authorList>
    </citation>
    <scope>NUCLEOTIDE SEQUENCE [LARGE SCALE GENOMIC DNA]</scope>
    <source>
        <strain evidence="2">G0229</strain>
    </source>
</reference>
<proteinExistence type="predicted"/>
<sequence length="1444" mass="167941">MITIDKVDFNRLKPYNGKATQCFEHLCYQLAIKEYGHLGTFTAIDGSGGDGGVEFYLDHHSGERWGWQCKFFGDTGRLSIANRDLAISNSFETAIRNHGNLTKYFVCLKTDLTTESTSKAGKFSKGEKNWFDDELPKKIPVGRAISLEFWGESKIIAFLKEPKNEGVRSFFFGELELNQGWFTTKFFENFEKVKDKYDPELHAIDQFTKSIIDCVVLDPNYTNLTGKLKSDLLQVANQVGKELHNFHNTTMISPAEEALRRDFFSACHEFEDLVKQTVGKIDFVDECFKKCEPEKLALFSTEDLRSKWIAFHTKLDEFDFDETSRASRESQNITSLMSNFSQDFGRFFRNYFHGNQRQLHFIGDAAKGKTHISTDIAFNRIKESKPVIFLTGDKFTDETSISDTVRKILDIPQEYSFDDLLNALEVYGSIHKVRIPIVIDGLNETVSNRLFSPIWRNHLQGFIAKIKQTKNVAIITTCRGSYADRIWDDTYKPEFHNIDGFRDSETIHEAVQKYFKKYKLKSDLFFASIDKFGDPIFLKIFCEIKNPNWKHSGEIAVNIEEESSYDIFNEYLTQINRKVTRNKPILRSNENFISESLKKLSNYLWVNNLRELPVGDFYALIDENDNYEKDKSKADILLDEGLVINRDIRSETEYISFTYDVLAGYMIAENLITNNADLSFFKSKKFIGQVFLPEGQHPLFEDVIAALCLLLPQLKNSTFHQLLRSDWLVKLADSKIYNYLPRFLKTRVADLADFSDFVFDKSFQSLFVLPGRLVKTSDIDLVAKVFMINNENKEILFDLSFKTMGDVNHPLNAIFLSTILARLKMNERDITWTEYVRKNSYQLEQFISEFENQCRNISHESDIILRKQKLVSKAIVWFLTSTDRALRDQVTRALYFYGRKFPEEFIALVEESLGYNDPYIWERTLAASYGIVMAQYNSIAGEHFRNNVLPVFCKSLYDLIFAKDARFGTTHILARDYARRVIEIGLIHHPTLLNTEQQLNIRPPYTFGGIRALQEFDYGENDYGYDRPMQMDFSNYTLGRIVNGGHAYSNPEEKIKVRKQIYWRIYDLGWNTDMFGAVETALGNDNYYNSNRSRQAKVERYGKKYSWIAYFENAGLRADLGLLDKDWDRFRLSDANIDPSFPKKTANEPFFKNDLLGDRSTPLNEWYENGGTPIFDGYLEIDEINGNPGPWVCLDGFIVQEEISTERNSYLVVRGMVIEDSQYDEVIKLLKGQNFSQIQIPDKSENYYCFAGELYNIDEATYSNYGDLRFDLEIRKVKIKKDEPGYYQNLIWSDDFTESNLPEEIEVEVNVNKEFEVLIPVMDYNWESYHSPVNDAGHISVLAKEIVNHLGLISEAQTFDLFDQDGKLAAIHLNNAEDFNNNDSFVYFRKDLFDQFLAETRSKFVYTVWGEREVRFKTNERREEFFKTHPYKNDQRFSSVIEYG</sequence>
<dbReference type="GeneID" id="99067249"/>
<evidence type="ECO:0000313" key="1">
    <source>
        <dbReference type="EMBL" id="AZB26851.1"/>
    </source>
</evidence>
<gene>
    <name evidence="1" type="ORF">EG339_20810</name>
</gene>
<name>A0A3G6TC78_9FLAO</name>
<evidence type="ECO:0000313" key="2">
    <source>
        <dbReference type="Proteomes" id="UP000271193"/>
    </source>
</evidence>
<dbReference type="EMBL" id="CP033932">
    <property type="protein sequence ID" value="AZB26851.1"/>
    <property type="molecule type" value="Genomic_DNA"/>
</dbReference>
<accession>A0A3G6TC78</accession>
<dbReference type="Proteomes" id="UP000271193">
    <property type="component" value="Chromosome"/>
</dbReference>